<dbReference type="EMBL" id="WIVE01000054">
    <property type="protein sequence ID" value="MQX37762.1"/>
    <property type="molecule type" value="Genomic_DNA"/>
</dbReference>
<evidence type="ECO:0000256" key="1">
    <source>
        <dbReference type="ARBA" id="ARBA00044755"/>
    </source>
</evidence>
<feature type="compositionally biased region" description="Gly residues" evidence="2">
    <location>
        <begin position="107"/>
        <end position="119"/>
    </location>
</feature>
<dbReference type="InterPro" id="IPR007607">
    <property type="entry name" value="BacA/B"/>
</dbReference>
<dbReference type="RefSeq" id="WP_153345570.1">
    <property type="nucleotide sequence ID" value="NZ_WIVE01000054.1"/>
</dbReference>
<dbReference type="PANTHER" id="PTHR35024">
    <property type="entry name" value="HYPOTHETICAL CYTOSOLIC PROTEIN"/>
    <property type="match status" value="1"/>
</dbReference>
<gene>
    <name evidence="3" type="ORF">GHC57_14665</name>
</gene>
<evidence type="ECO:0008006" key="5">
    <source>
        <dbReference type="Google" id="ProtNLM"/>
    </source>
</evidence>
<name>A0A7X2D5K4_9PROT</name>
<dbReference type="AlphaFoldDB" id="A0A7X2D5K4"/>
<feature type="region of interest" description="Disordered" evidence="2">
    <location>
        <begin position="96"/>
        <end position="154"/>
    </location>
</feature>
<evidence type="ECO:0000313" key="4">
    <source>
        <dbReference type="Proteomes" id="UP000434582"/>
    </source>
</evidence>
<dbReference type="Pfam" id="PF04519">
    <property type="entry name" value="Bactofilin"/>
    <property type="match status" value="1"/>
</dbReference>
<dbReference type="PANTHER" id="PTHR35024:SF4">
    <property type="entry name" value="POLYMER-FORMING CYTOSKELETAL PROTEIN"/>
    <property type="match status" value="1"/>
</dbReference>
<keyword evidence="4" id="KW-1185">Reference proteome</keyword>
<comment type="caution">
    <text evidence="3">The sequence shown here is derived from an EMBL/GenBank/DDBJ whole genome shotgun (WGS) entry which is preliminary data.</text>
</comment>
<sequence>MTKSVFSADLQVYGDVTSKGDLDVHGHVEGSVSVKSLTVARSATIEGSIRAASAEIAGRVDGVIESDRVAIESTGTIVGTVSYKTLSMKIGGGLDAQCVPTPEGSRTGAGAGRTSGSGEGSEPRAVGPARTAAPRGRGQEAGASSGRRPAQALI</sequence>
<dbReference type="Proteomes" id="UP000434582">
    <property type="component" value="Unassembled WGS sequence"/>
</dbReference>
<proteinExistence type="inferred from homology"/>
<accession>A0A7X2D5K4</accession>
<evidence type="ECO:0000256" key="2">
    <source>
        <dbReference type="SAM" id="MobiDB-lite"/>
    </source>
</evidence>
<protein>
    <recommendedName>
        <fullName evidence="5">Polymer-forming cytoskeletal protein</fullName>
    </recommendedName>
</protein>
<evidence type="ECO:0000313" key="3">
    <source>
        <dbReference type="EMBL" id="MQX37762.1"/>
    </source>
</evidence>
<reference evidence="3 4" key="1">
    <citation type="submission" date="2019-10" db="EMBL/GenBank/DDBJ databases">
        <title>Draft whole-genome sequence of the purple nonsulfur photosynthetic bacterium Roseospira navarrensis DSM 15114.</title>
        <authorList>
            <person name="Kyndt J.A."/>
            <person name="Meyer T.E."/>
        </authorList>
    </citation>
    <scope>NUCLEOTIDE SEQUENCE [LARGE SCALE GENOMIC DNA]</scope>
    <source>
        <strain evidence="3 4">DSM 15114</strain>
    </source>
</reference>
<organism evidence="3 4">
    <name type="scientific">Roseospira navarrensis</name>
    <dbReference type="NCBI Taxonomy" id="140058"/>
    <lineage>
        <taxon>Bacteria</taxon>
        <taxon>Pseudomonadati</taxon>
        <taxon>Pseudomonadota</taxon>
        <taxon>Alphaproteobacteria</taxon>
        <taxon>Rhodospirillales</taxon>
        <taxon>Rhodospirillaceae</taxon>
        <taxon>Roseospira</taxon>
    </lineage>
</organism>
<comment type="similarity">
    <text evidence="1">Belongs to the bactofilin family.</text>
</comment>
<dbReference type="OrthoDB" id="5738271at2"/>